<dbReference type="PANTHER" id="PTHR43918:SF4">
    <property type="entry name" value="CARBOXYLIC ESTER HYDROLASE"/>
    <property type="match status" value="1"/>
</dbReference>
<accession>A0A6A6WBK5</accession>
<comment type="similarity">
    <text evidence="1 4">Belongs to the type-B carboxylesterase/lipase family.</text>
</comment>
<protein>
    <recommendedName>
        <fullName evidence="4">Carboxylic ester hydrolase</fullName>
        <ecNumber evidence="4">3.1.1.-</ecNumber>
    </recommendedName>
</protein>
<keyword evidence="3" id="KW-1015">Disulfide bond</keyword>
<gene>
    <name evidence="6" type="ORF">EJ05DRAFT_510238</name>
</gene>
<dbReference type="InterPro" id="IPR019819">
    <property type="entry name" value="Carboxylesterase_B_CS"/>
</dbReference>
<dbReference type="GeneID" id="54489215"/>
<dbReference type="PROSITE" id="PS00122">
    <property type="entry name" value="CARBOXYLESTERASE_B_1"/>
    <property type="match status" value="1"/>
</dbReference>
<dbReference type="PRINTS" id="PR00878">
    <property type="entry name" value="CHOLNESTRASE"/>
</dbReference>
<sequence length="527" mass="57594">MYTLFSLLAIAYTVSSTCPSATLDSGPIVGTTTSLPESPITVNQFLGVPFAQPPQRFERAKKPATWYSPLNATVRKPSCIQQINYPEALYEFTKTLFNNPPPPENEDCLYLNVFAPASPAPPGGRAVMFWIYGGNFMFGNAGQYYYDGSPFAAYEDVIVITHNYRTNVFGFPSSPEIPLEHRNVGLYDQRLALDWVQRNIHAFGGDPKKVTIFGESAGGISVDMLVTSLTDGAAPFRAAIFQSGQASYQLRPPTNAITSWDTLVKNVSCTDALSQLECVRRAPVDKIRDAEQYNLLEFMPYVDGETQIRFPAAARKARKIANVPILAGSNANDGSTFAHGLSNLTAVLEGYFPGNATLQKEIAALYPLGSNGLTSGRDQINQLLTDYGFQCPTRRFIDDSAAVGIPAWRFYYNASFPNLGHTQYEDLGVYHSSEIFSVFSTYPKTNATSEQERLSNIMRSAWARFAKDPTGGPGWSAVGSNKLDLQVLGSGHEATVTTIDSGEVDNRCGTFYAVYDAIIAASESSQP</sequence>
<dbReference type="Gene3D" id="3.40.50.1820">
    <property type="entry name" value="alpha/beta hydrolase"/>
    <property type="match status" value="1"/>
</dbReference>
<dbReference type="SUPFAM" id="SSF53474">
    <property type="entry name" value="alpha/beta-Hydrolases"/>
    <property type="match status" value="1"/>
</dbReference>
<evidence type="ECO:0000256" key="1">
    <source>
        <dbReference type="ARBA" id="ARBA00005964"/>
    </source>
</evidence>
<dbReference type="Pfam" id="PF00135">
    <property type="entry name" value="COesterase"/>
    <property type="match status" value="1"/>
</dbReference>
<dbReference type="InterPro" id="IPR019826">
    <property type="entry name" value="Carboxylesterase_B_AS"/>
</dbReference>
<evidence type="ECO:0000256" key="4">
    <source>
        <dbReference type="RuleBase" id="RU361235"/>
    </source>
</evidence>
<organism evidence="6 7">
    <name type="scientific">Pseudovirgaria hyperparasitica</name>
    <dbReference type="NCBI Taxonomy" id="470096"/>
    <lineage>
        <taxon>Eukaryota</taxon>
        <taxon>Fungi</taxon>
        <taxon>Dikarya</taxon>
        <taxon>Ascomycota</taxon>
        <taxon>Pezizomycotina</taxon>
        <taxon>Dothideomycetes</taxon>
        <taxon>Dothideomycetes incertae sedis</taxon>
        <taxon>Acrospermales</taxon>
        <taxon>Acrospermaceae</taxon>
        <taxon>Pseudovirgaria</taxon>
    </lineage>
</organism>
<dbReference type="Proteomes" id="UP000799437">
    <property type="component" value="Unassembled WGS sequence"/>
</dbReference>
<dbReference type="RefSeq" id="XP_033601875.1">
    <property type="nucleotide sequence ID" value="XM_033748161.1"/>
</dbReference>
<dbReference type="PROSITE" id="PS00941">
    <property type="entry name" value="CARBOXYLESTERASE_B_2"/>
    <property type="match status" value="1"/>
</dbReference>
<dbReference type="InterPro" id="IPR000997">
    <property type="entry name" value="Cholinesterase"/>
</dbReference>
<evidence type="ECO:0000256" key="2">
    <source>
        <dbReference type="ARBA" id="ARBA00022801"/>
    </source>
</evidence>
<dbReference type="InterPro" id="IPR050654">
    <property type="entry name" value="AChE-related_enzymes"/>
</dbReference>
<dbReference type="EMBL" id="ML996570">
    <property type="protein sequence ID" value="KAF2759424.1"/>
    <property type="molecule type" value="Genomic_DNA"/>
</dbReference>
<keyword evidence="4" id="KW-0732">Signal</keyword>
<evidence type="ECO:0000259" key="5">
    <source>
        <dbReference type="Pfam" id="PF00135"/>
    </source>
</evidence>
<evidence type="ECO:0000256" key="3">
    <source>
        <dbReference type="ARBA" id="ARBA00023157"/>
    </source>
</evidence>
<dbReference type="GO" id="GO:0004104">
    <property type="term" value="F:cholinesterase activity"/>
    <property type="evidence" value="ECO:0007669"/>
    <property type="project" value="InterPro"/>
</dbReference>
<dbReference type="InterPro" id="IPR029058">
    <property type="entry name" value="AB_hydrolase_fold"/>
</dbReference>
<feature type="domain" description="Carboxylesterase type B" evidence="5">
    <location>
        <begin position="19"/>
        <end position="479"/>
    </location>
</feature>
<keyword evidence="7" id="KW-1185">Reference proteome</keyword>
<reference evidence="6" key="1">
    <citation type="journal article" date="2020" name="Stud. Mycol.">
        <title>101 Dothideomycetes genomes: a test case for predicting lifestyles and emergence of pathogens.</title>
        <authorList>
            <person name="Haridas S."/>
            <person name="Albert R."/>
            <person name="Binder M."/>
            <person name="Bloem J."/>
            <person name="Labutti K."/>
            <person name="Salamov A."/>
            <person name="Andreopoulos B."/>
            <person name="Baker S."/>
            <person name="Barry K."/>
            <person name="Bills G."/>
            <person name="Bluhm B."/>
            <person name="Cannon C."/>
            <person name="Castanera R."/>
            <person name="Culley D."/>
            <person name="Daum C."/>
            <person name="Ezra D."/>
            <person name="Gonzalez J."/>
            <person name="Henrissat B."/>
            <person name="Kuo A."/>
            <person name="Liang C."/>
            <person name="Lipzen A."/>
            <person name="Lutzoni F."/>
            <person name="Magnuson J."/>
            <person name="Mondo S."/>
            <person name="Nolan M."/>
            <person name="Ohm R."/>
            <person name="Pangilinan J."/>
            <person name="Park H.-J."/>
            <person name="Ramirez L."/>
            <person name="Alfaro M."/>
            <person name="Sun H."/>
            <person name="Tritt A."/>
            <person name="Yoshinaga Y."/>
            <person name="Zwiers L.-H."/>
            <person name="Turgeon B."/>
            <person name="Goodwin S."/>
            <person name="Spatafora J."/>
            <person name="Crous P."/>
            <person name="Grigoriev I."/>
        </authorList>
    </citation>
    <scope>NUCLEOTIDE SEQUENCE</scope>
    <source>
        <strain evidence="6">CBS 121739</strain>
    </source>
</reference>
<name>A0A6A6WBK5_9PEZI</name>
<feature type="chain" id="PRO_5025706035" description="Carboxylic ester hydrolase" evidence="4">
    <location>
        <begin position="17"/>
        <end position="527"/>
    </location>
</feature>
<dbReference type="AlphaFoldDB" id="A0A6A6WBK5"/>
<keyword evidence="2 4" id="KW-0378">Hydrolase</keyword>
<feature type="signal peptide" evidence="4">
    <location>
        <begin position="1"/>
        <end position="16"/>
    </location>
</feature>
<dbReference type="OrthoDB" id="408631at2759"/>
<evidence type="ECO:0000313" key="7">
    <source>
        <dbReference type="Proteomes" id="UP000799437"/>
    </source>
</evidence>
<proteinExistence type="inferred from homology"/>
<dbReference type="EC" id="3.1.1.-" evidence="4"/>
<dbReference type="PANTHER" id="PTHR43918">
    <property type="entry name" value="ACETYLCHOLINESTERASE"/>
    <property type="match status" value="1"/>
</dbReference>
<dbReference type="InterPro" id="IPR002018">
    <property type="entry name" value="CarbesteraseB"/>
</dbReference>
<evidence type="ECO:0000313" key="6">
    <source>
        <dbReference type="EMBL" id="KAF2759424.1"/>
    </source>
</evidence>